<sequence>MFIYDRANEKNVIYLHRLYAKRSSVVNNLKRWMHIPAGDARGMRHEAGGMRHEASISPTGNGFNSKLNIELYSFTYRIMNLVLYSLVVQESLLFSESEPVAVLLRFVDRMIELRRLADDLGVESASVALLLGHTVSSRAPPVTV</sequence>
<dbReference type="EnsemblMetazoa" id="GAUT008495-RA">
    <property type="protein sequence ID" value="GAUT008495-PA"/>
    <property type="gene ID" value="GAUT008495"/>
</dbReference>
<dbReference type="Proteomes" id="UP000078200">
    <property type="component" value="Unassembled WGS sequence"/>
</dbReference>
<name>A0A1A9ULP9_GLOAU</name>
<organism evidence="1 2">
    <name type="scientific">Glossina austeni</name>
    <name type="common">Savannah tsetse fly</name>
    <dbReference type="NCBI Taxonomy" id="7395"/>
    <lineage>
        <taxon>Eukaryota</taxon>
        <taxon>Metazoa</taxon>
        <taxon>Ecdysozoa</taxon>
        <taxon>Arthropoda</taxon>
        <taxon>Hexapoda</taxon>
        <taxon>Insecta</taxon>
        <taxon>Pterygota</taxon>
        <taxon>Neoptera</taxon>
        <taxon>Endopterygota</taxon>
        <taxon>Diptera</taxon>
        <taxon>Brachycera</taxon>
        <taxon>Muscomorpha</taxon>
        <taxon>Hippoboscoidea</taxon>
        <taxon>Glossinidae</taxon>
        <taxon>Glossina</taxon>
    </lineage>
</organism>
<reference evidence="1" key="1">
    <citation type="submission" date="2020-05" db="UniProtKB">
        <authorList>
            <consortium name="EnsemblMetazoa"/>
        </authorList>
    </citation>
    <scope>IDENTIFICATION</scope>
    <source>
        <strain evidence="1">TTRI</strain>
    </source>
</reference>
<accession>A0A1A9ULP9</accession>
<protein>
    <submittedName>
        <fullName evidence="1">Uncharacterized protein</fullName>
    </submittedName>
</protein>
<dbReference type="VEuPathDB" id="VectorBase:GAUT008495"/>
<evidence type="ECO:0000313" key="1">
    <source>
        <dbReference type="EnsemblMetazoa" id="GAUT008495-PA"/>
    </source>
</evidence>
<evidence type="ECO:0000313" key="2">
    <source>
        <dbReference type="Proteomes" id="UP000078200"/>
    </source>
</evidence>
<proteinExistence type="predicted"/>
<keyword evidence="2" id="KW-1185">Reference proteome</keyword>
<dbReference type="AlphaFoldDB" id="A0A1A9ULP9"/>